<evidence type="ECO:0000256" key="1">
    <source>
        <dbReference type="ARBA" id="ARBA00022670"/>
    </source>
</evidence>
<dbReference type="Pfam" id="PF00089">
    <property type="entry name" value="Trypsin"/>
    <property type="match status" value="1"/>
</dbReference>
<dbReference type="AlphaFoldDB" id="A0A5N4B0D1"/>
<comment type="caution">
    <text evidence="6">The sequence shown here is derived from an EMBL/GenBank/DDBJ whole genome shotgun (WGS) entry which is preliminary data.</text>
</comment>
<organism evidence="6 7">
    <name type="scientific">Photinus pyralis</name>
    <name type="common">Common eastern firefly</name>
    <name type="synonym">Lampyris pyralis</name>
    <dbReference type="NCBI Taxonomy" id="7054"/>
    <lineage>
        <taxon>Eukaryota</taxon>
        <taxon>Metazoa</taxon>
        <taxon>Ecdysozoa</taxon>
        <taxon>Arthropoda</taxon>
        <taxon>Hexapoda</taxon>
        <taxon>Insecta</taxon>
        <taxon>Pterygota</taxon>
        <taxon>Neoptera</taxon>
        <taxon>Endopterygota</taxon>
        <taxon>Coleoptera</taxon>
        <taxon>Polyphaga</taxon>
        <taxon>Elateriformia</taxon>
        <taxon>Elateroidea</taxon>
        <taxon>Lampyridae</taxon>
        <taxon>Lampyrinae</taxon>
        <taxon>Photinus</taxon>
    </lineage>
</organism>
<dbReference type="PANTHER" id="PTHR24264:SF58">
    <property type="entry name" value="SI:DKEY-33M11.8-RELATED"/>
    <property type="match status" value="1"/>
</dbReference>
<keyword evidence="1" id="KW-0645">Protease</keyword>
<dbReference type="PROSITE" id="PS50240">
    <property type="entry name" value="TRYPSIN_DOM"/>
    <property type="match status" value="1"/>
</dbReference>
<keyword evidence="2" id="KW-0378">Hydrolase</keyword>
<evidence type="ECO:0000256" key="2">
    <source>
        <dbReference type="ARBA" id="ARBA00022801"/>
    </source>
</evidence>
<dbReference type="InterPro" id="IPR001254">
    <property type="entry name" value="Trypsin_dom"/>
</dbReference>
<reference evidence="6 7" key="1">
    <citation type="journal article" date="2018" name="Elife">
        <title>Firefly genomes illuminate parallel origins of bioluminescence in beetles.</title>
        <authorList>
            <person name="Fallon T.R."/>
            <person name="Lower S.E."/>
            <person name="Chang C.H."/>
            <person name="Bessho-Uehara M."/>
            <person name="Martin G.J."/>
            <person name="Bewick A.J."/>
            <person name="Behringer M."/>
            <person name="Debat H.J."/>
            <person name="Wong I."/>
            <person name="Day J.C."/>
            <person name="Suvorov A."/>
            <person name="Silva C.J."/>
            <person name="Stanger-Hall K.F."/>
            <person name="Hall D.W."/>
            <person name="Schmitz R.J."/>
            <person name="Nelson D.R."/>
            <person name="Lewis S.M."/>
            <person name="Shigenobu S."/>
            <person name="Bybee S.M."/>
            <person name="Larracuente A.M."/>
            <person name="Oba Y."/>
            <person name="Weng J.K."/>
        </authorList>
    </citation>
    <scope>NUCLEOTIDE SEQUENCE [LARGE SCALE GENOMIC DNA]</scope>
    <source>
        <strain evidence="6">1611_PpyrPB1</strain>
        <tissue evidence="6">Whole body</tissue>
    </source>
</reference>
<dbReference type="Gene3D" id="2.40.10.10">
    <property type="entry name" value="Trypsin-like serine proteases"/>
    <property type="match status" value="2"/>
</dbReference>
<keyword evidence="7" id="KW-1185">Reference proteome</keyword>
<protein>
    <recommendedName>
        <fullName evidence="5">Peptidase S1 domain-containing protein</fullName>
    </recommendedName>
</protein>
<dbReference type="CDD" id="cd00190">
    <property type="entry name" value="Tryp_SPc"/>
    <property type="match status" value="1"/>
</dbReference>
<keyword evidence="4" id="KW-1015">Disulfide bond</keyword>
<dbReference type="InterPro" id="IPR001314">
    <property type="entry name" value="Peptidase_S1A"/>
</dbReference>
<dbReference type="SMART" id="SM00020">
    <property type="entry name" value="Tryp_SPc"/>
    <property type="match status" value="1"/>
</dbReference>
<proteinExistence type="predicted"/>
<evidence type="ECO:0000256" key="3">
    <source>
        <dbReference type="ARBA" id="ARBA00022825"/>
    </source>
</evidence>
<evidence type="ECO:0000313" key="6">
    <source>
        <dbReference type="EMBL" id="KAB0802870.1"/>
    </source>
</evidence>
<dbReference type="PRINTS" id="PR00722">
    <property type="entry name" value="CHYMOTRYPSIN"/>
</dbReference>
<gene>
    <name evidence="6" type="ORF">PPYR_05056</name>
</gene>
<feature type="domain" description="Peptidase S1" evidence="5">
    <location>
        <begin position="1"/>
        <end position="192"/>
    </location>
</feature>
<dbReference type="PROSITE" id="PS00135">
    <property type="entry name" value="TRYPSIN_SER"/>
    <property type="match status" value="1"/>
</dbReference>
<evidence type="ECO:0000256" key="4">
    <source>
        <dbReference type="ARBA" id="ARBA00023157"/>
    </source>
</evidence>
<dbReference type="InterPro" id="IPR009003">
    <property type="entry name" value="Peptidase_S1_PA"/>
</dbReference>
<dbReference type="SUPFAM" id="SSF50494">
    <property type="entry name" value="Trypsin-like serine proteases"/>
    <property type="match status" value="1"/>
</dbReference>
<dbReference type="InParanoid" id="A0A5N4B0D1"/>
<dbReference type="Proteomes" id="UP000327044">
    <property type="component" value="Unassembled WGS sequence"/>
</dbReference>
<dbReference type="InterPro" id="IPR050127">
    <property type="entry name" value="Serine_Proteases_S1"/>
</dbReference>
<dbReference type="GO" id="GO:0006508">
    <property type="term" value="P:proteolysis"/>
    <property type="evidence" value="ECO:0007669"/>
    <property type="project" value="UniProtKB-KW"/>
</dbReference>
<dbReference type="InterPro" id="IPR043504">
    <property type="entry name" value="Peptidase_S1_PA_chymotrypsin"/>
</dbReference>
<dbReference type="PANTHER" id="PTHR24264">
    <property type="entry name" value="TRYPSIN-RELATED"/>
    <property type="match status" value="1"/>
</dbReference>
<accession>A0A5N4B0D1</accession>
<dbReference type="InterPro" id="IPR033116">
    <property type="entry name" value="TRYPSIN_SER"/>
</dbReference>
<keyword evidence="3" id="KW-0720">Serine protease</keyword>
<name>A0A5N4B0D1_PHOPY</name>
<dbReference type="GO" id="GO:0005615">
    <property type="term" value="C:extracellular space"/>
    <property type="evidence" value="ECO:0007669"/>
    <property type="project" value="TreeGrafter"/>
</dbReference>
<dbReference type="FunFam" id="2.40.10.10:FF:000010">
    <property type="entry name" value="Kallikrein related peptidase 11"/>
    <property type="match status" value="1"/>
</dbReference>
<evidence type="ECO:0000313" key="7">
    <source>
        <dbReference type="Proteomes" id="UP000327044"/>
    </source>
</evidence>
<dbReference type="EMBL" id="VVIM01000002">
    <property type="protein sequence ID" value="KAB0802870.1"/>
    <property type="molecule type" value="Genomic_DNA"/>
</dbReference>
<sequence>MYVWGGLYPPMIISVVAGQIDHEIRNDSIVRNASRLILHEDFVLQTYFNDIALIELNEELPIDHKRVSTIPLNANSLSSGKCTVSGWGVIVDGSTQVSKTLMVASVDIVEFTQCQKMYSSYEGVLRVLDGMMCAGHVNGETDSCAGDSGGPMVCDGLLTGIVCAGGNCGSSRFPGVYVDVSQYMSWVQEKVFGPSTTEIKGFGHQLPLPVLNIAQHYQQLRRMVLIQHIGHIFQALPPKEFHT</sequence>
<dbReference type="GO" id="GO:0004252">
    <property type="term" value="F:serine-type endopeptidase activity"/>
    <property type="evidence" value="ECO:0007669"/>
    <property type="project" value="InterPro"/>
</dbReference>
<evidence type="ECO:0000259" key="5">
    <source>
        <dbReference type="PROSITE" id="PS50240"/>
    </source>
</evidence>